<evidence type="ECO:0000313" key="5">
    <source>
        <dbReference type="Proteomes" id="UP000553209"/>
    </source>
</evidence>
<dbReference type="GO" id="GO:0000976">
    <property type="term" value="F:transcription cis-regulatory region binding"/>
    <property type="evidence" value="ECO:0007669"/>
    <property type="project" value="TreeGrafter"/>
</dbReference>
<dbReference type="InterPro" id="IPR001647">
    <property type="entry name" value="HTH_TetR"/>
</dbReference>
<gene>
    <name evidence="4" type="ORF">HGB44_19625</name>
</gene>
<dbReference type="SUPFAM" id="SSF46689">
    <property type="entry name" value="Homeodomain-like"/>
    <property type="match status" value="1"/>
</dbReference>
<dbReference type="PANTHER" id="PTHR30055">
    <property type="entry name" value="HTH-TYPE TRANSCRIPTIONAL REGULATOR RUTR"/>
    <property type="match status" value="1"/>
</dbReference>
<evidence type="ECO:0000259" key="3">
    <source>
        <dbReference type="PROSITE" id="PS50977"/>
    </source>
</evidence>
<dbReference type="RefSeq" id="WP_061081727.1">
    <property type="nucleotide sequence ID" value="NZ_JAAXPG010000019.1"/>
</dbReference>
<keyword evidence="5" id="KW-1185">Reference proteome</keyword>
<evidence type="ECO:0000256" key="2">
    <source>
        <dbReference type="PROSITE-ProRule" id="PRU00335"/>
    </source>
</evidence>
<organism evidence="4 5">
    <name type="scientific">Nocardiopsis alborubida</name>
    <dbReference type="NCBI Taxonomy" id="146802"/>
    <lineage>
        <taxon>Bacteria</taxon>
        <taxon>Bacillati</taxon>
        <taxon>Actinomycetota</taxon>
        <taxon>Actinomycetes</taxon>
        <taxon>Streptosporangiales</taxon>
        <taxon>Nocardiopsidaceae</taxon>
        <taxon>Nocardiopsis</taxon>
    </lineage>
</organism>
<comment type="caution">
    <text evidence="4">The sequence shown here is derived from an EMBL/GenBank/DDBJ whole genome shotgun (WGS) entry which is preliminary data.</text>
</comment>
<evidence type="ECO:0000256" key="1">
    <source>
        <dbReference type="ARBA" id="ARBA00023125"/>
    </source>
</evidence>
<dbReference type="PROSITE" id="PS50977">
    <property type="entry name" value="HTH_TETR_2"/>
    <property type="match status" value="1"/>
</dbReference>
<dbReference type="Proteomes" id="UP000553209">
    <property type="component" value="Unassembled WGS sequence"/>
</dbReference>
<dbReference type="PRINTS" id="PR00455">
    <property type="entry name" value="HTHTETR"/>
</dbReference>
<feature type="domain" description="HTH tetR-type" evidence="3">
    <location>
        <begin position="6"/>
        <end position="66"/>
    </location>
</feature>
<dbReference type="EMBL" id="JAAXPG010000019">
    <property type="protein sequence ID" value="NKY99860.1"/>
    <property type="molecule type" value="Genomic_DNA"/>
</dbReference>
<proteinExistence type="predicted"/>
<keyword evidence="1 2" id="KW-0238">DNA-binding</keyword>
<name>A0A7X6MFA0_9ACTN</name>
<dbReference type="InterPro" id="IPR009057">
    <property type="entry name" value="Homeodomain-like_sf"/>
</dbReference>
<dbReference type="Gene3D" id="1.10.357.10">
    <property type="entry name" value="Tetracycline Repressor, domain 2"/>
    <property type="match status" value="1"/>
</dbReference>
<dbReference type="AlphaFoldDB" id="A0A7X6MFA0"/>
<dbReference type="InterPro" id="IPR050109">
    <property type="entry name" value="HTH-type_TetR-like_transc_reg"/>
</dbReference>
<protein>
    <submittedName>
        <fullName evidence="4">TetR/AcrR family transcriptional regulator</fullName>
    </submittedName>
</protein>
<evidence type="ECO:0000313" key="4">
    <source>
        <dbReference type="EMBL" id="NKY99860.1"/>
    </source>
</evidence>
<accession>A0A7X6MFA0</accession>
<dbReference type="PANTHER" id="PTHR30055:SF223">
    <property type="entry name" value="HTH-TYPE TRANSCRIPTIONAL REGULATOR UIDR"/>
    <property type="match status" value="1"/>
</dbReference>
<dbReference type="GO" id="GO:0003700">
    <property type="term" value="F:DNA-binding transcription factor activity"/>
    <property type="evidence" value="ECO:0007669"/>
    <property type="project" value="TreeGrafter"/>
</dbReference>
<feature type="DNA-binding region" description="H-T-H motif" evidence="2">
    <location>
        <begin position="29"/>
        <end position="48"/>
    </location>
</feature>
<dbReference type="PROSITE" id="PS01081">
    <property type="entry name" value="HTH_TETR_1"/>
    <property type="match status" value="1"/>
</dbReference>
<sequence length="185" mass="20067">MPRVRNDTKAEIRAVALELFARKGFEKTSLREIAERLDITKAALYYHFPSKNDLLTSLVRPLGEDMEALLARYGDRGGAGDPRALLGDYFDVCVRHSALLLAVLNDLGALADVGLVESVISWRRRLDALLVGPEGGVPARMGAVIALGGIQDLSVMFSAEEAADHRERAIDIAMAALESGMSDMD</sequence>
<reference evidence="4 5" key="1">
    <citation type="submission" date="2020-04" db="EMBL/GenBank/DDBJ databases">
        <title>MicrobeNet Type strains.</title>
        <authorList>
            <person name="Nicholson A.C."/>
        </authorList>
    </citation>
    <scope>NUCLEOTIDE SEQUENCE [LARGE SCALE GENOMIC DNA]</scope>
    <source>
        <strain evidence="4 5">ATCC 23612</strain>
    </source>
</reference>
<dbReference type="Pfam" id="PF00440">
    <property type="entry name" value="TetR_N"/>
    <property type="match status" value="1"/>
</dbReference>
<dbReference type="InterPro" id="IPR023772">
    <property type="entry name" value="DNA-bd_HTH_TetR-type_CS"/>
</dbReference>